<keyword evidence="2 10" id="KW-0285">Flavoprotein</keyword>
<keyword evidence="4" id="KW-0521">NADP</keyword>
<dbReference type="SUPFAM" id="SSF51905">
    <property type="entry name" value="FAD/NAD(P)-binding domain"/>
    <property type="match status" value="1"/>
</dbReference>
<feature type="domain" description="Pyridine nucleotide-disulphide oxidoreductase dimerisation" evidence="11">
    <location>
        <begin position="344"/>
        <end position="451"/>
    </location>
</feature>
<dbReference type="PRINTS" id="PR00411">
    <property type="entry name" value="PNDRDTASEI"/>
</dbReference>
<evidence type="ECO:0000256" key="6">
    <source>
        <dbReference type="ARBA" id="ARBA00023157"/>
    </source>
</evidence>
<keyword evidence="8" id="KW-0520">NAD</keyword>
<dbReference type="PANTHER" id="PTHR43014:SF2">
    <property type="entry name" value="MERCURIC REDUCTASE"/>
    <property type="match status" value="1"/>
</dbReference>
<dbReference type="SUPFAM" id="SSF55424">
    <property type="entry name" value="FAD/NAD-linked reductases, dimerisation (C-terminal) domain"/>
    <property type="match status" value="1"/>
</dbReference>
<reference evidence="13" key="1">
    <citation type="journal article" date="2014" name="Int. J. Syst. Evol. Microbiol.">
        <title>Complete genome sequence of Corynebacterium casei LMG S-19264T (=DSM 44701T), isolated from a smear-ripened cheese.</title>
        <authorList>
            <consortium name="US DOE Joint Genome Institute (JGI-PGF)"/>
            <person name="Walter F."/>
            <person name="Albersmeier A."/>
            <person name="Kalinowski J."/>
            <person name="Ruckert C."/>
        </authorList>
    </citation>
    <scope>NUCLEOTIDE SEQUENCE</scope>
    <source>
        <strain evidence="13">CGMCC 1.12214</strain>
    </source>
</reference>
<dbReference type="Pfam" id="PF07992">
    <property type="entry name" value="Pyr_redox_2"/>
    <property type="match status" value="1"/>
</dbReference>
<evidence type="ECO:0000256" key="3">
    <source>
        <dbReference type="ARBA" id="ARBA00022827"/>
    </source>
</evidence>
<dbReference type="InterPro" id="IPR012999">
    <property type="entry name" value="Pyr_OxRdtase_I_AS"/>
</dbReference>
<evidence type="ECO:0000259" key="11">
    <source>
        <dbReference type="Pfam" id="PF02852"/>
    </source>
</evidence>
<dbReference type="PRINTS" id="PR00368">
    <property type="entry name" value="FADPNR"/>
</dbReference>
<protein>
    <submittedName>
        <fullName evidence="13">Dihydrolipoamide dehydrogenase</fullName>
    </submittedName>
</protein>
<dbReference type="FunFam" id="3.30.390.30:FF:000001">
    <property type="entry name" value="Dihydrolipoyl dehydrogenase"/>
    <property type="match status" value="1"/>
</dbReference>
<dbReference type="InterPro" id="IPR001100">
    <property type="entry name" value="Pyr_nuc-diS_OxRdtase"/>
</dbReference>
<dbReference type="PROSITE" id="PS00076">
    <property type="entry name" value="PYRIDINE_REDOX_1"/>
    <property type="match status" value="1"/>
</dbReference>
<evidence type="ECO:0000313" key="14">
    <source>
        <dbReference type="Proteomes" id="UP000603912"/>
    </source>
</evidence>
<dbReference type="InterPro" id="IPR023753">
    <property type="entry name" value="FAD/NAD-binding_dom"/>
</dbReference>
<keyword evidence="14" id="KW-1185">Reference proteome</keyword>
<evidence type="ECO:0000256" key="9">
    <source>
        <dbReference type="PIRSR" id="PIRSR000350-4"/>
    </source>
</evidence>
<feature type="binding site" evidence="8">
    <location>
        <begin position="179"/>
        <end position="186"/>
    </location>
    <ligand>
        <name>NAD(+)</name>
        <dbReference type="ChEBI" id="CHEBI:57540"/>
    </ligand>
</feature>
<dbReference type="InterPro" id="IPR036188">
    <property type="entry name" value="FAD/NAD-bd_sf"/>
</dbReference>
<dbReference type="PANTHER" id="PTHR43014">
    <property type="entry name" value="MERCURIC REDUCTASE"/>
    <property type="match status" value="1"/>
</dbReference>
<dbReference type="Gene3D" id="3.50.50.60">
    <property type="entry name" value="FAD/NAD(P)-binding domain"/>
    <property type="match status" value="2"/>
</dbReference>
<keyword evidence="6" id="KW-1015">Disulfide bond</keyword>
<feature type="binding site" evidence="8">
    <location>
        <position position="54"/>
    </location>
    <ligand>
        <name>FAD</name>
        <dbReference type="ChEBI" id="CHEBI:57692"/>
    </ligand>
</feature>
<evidence type="ECO:0000259" key="12">
    <source>
        <dbReference type="Pfam" id="PF07992"/>
    </source>
</evidence>
<feature type="binding site" evidence="8">
    <location>
        <begin position="142"/>
        <end position="144"/>
    </location>
    <ligand>
        <name>FAD</name>
        <dbReference type="ChEBI" id="CHEBI:57692"/>
    </ligand>
</feature>
<keyword evidence="3 8" id="KW-0274">FAD</keyword>
<evidence type="ECO:0000256" key="4">
    <source>
        <dbReference type="ARBA" id="ARBA00022857"/>
    </source>
</evidence>
<dbReference type="PIRSF" id="PIRSF000350">
    <property type="entry name" value="Mercury_reductase_MerA"/>
    <property type="match status" value="1"/>
</dbReference>
<organism evidence="13 14">
    <name type="scientific">Alsobacter metallidurans</name>
    <dbReference type="NCBI Taxonomy" id="340221"/>
    <lineage>
        <taxon>Bacteria</taxon>
        <taxon>Pseudomonadati</taxon>
        <taxon>Pseudomonadota</taxon>
        <taxon>Alphaproteobacteria</taxon>
        <taxon>Hyphomicrobiales</taxon>
        <taxon>Alsobacteraceae</taxon>
        <taxon>Alsobacter</taxon>
    </lineage>
</organism>
<dbReference type="Pfam" id="PF02852">
    <property type="entry name" value="Pyr_redox_dim"/>
    <property type="match status" value="1"/>
</dbReference>
<comment type="caution">
    <text evidence="13">The sequence shown here is derived from an EMBL/GenBank/DDBJ whole genome shotgun (WGS) entry which is preliminary data.</text>
</comment>
<evidence type="ECO:0000313" key="13">
    <source>
        <dbReference type="EMBL" id="GGH08914.1"/>
    </source>
</evidence>
<keyword evidence="7 10" id="KW-0676">Redox-active center</keyword>
<dbReference type="Proteomes" id="UP000603912">
    <property type="component" value="Unassembled WGS sequence"/>
</dbReference>
<evidence type="ECO:0000256" key="10">
    <source>
        <dbReference type="RuleBase" id="RU003691"/>
    </source>
</evidence>
<proteinExistence type="inferred from homology"/>
<feature type="binding site" evidence="8">
    <location>
        <position position="265"/>
    </location>
    <ligand>
        <name>NAD(+)</name>
        <dbReference type="ChEBI" id="CHEBI:57540"/>
    </ligand>
</feature>
<dbReference type="Gene3D" id="3.30.390.30">
    <property type="match status" value="1"/>
</dbReference>
<keyword evidence="5 10" id="KW-0560">Oxidoreductase</keyword>
<evidence type="ECO:0000256" key="8">
    <source>
        <dbReference type="PIRSR" id="PIRSR000350-3"/>
    </source>
</evidence>
<keyword evidence="8" id="KW-0547">Nucleotide-binding</keyword>
<dbReference type="AlphaFoldDB" id="A0A917I4A7"/>
<feature type="binding site" evidence="8">
    <location>
        <position position="202"/>
    </location>
    <ligand>
        <name>NAD(+)</name>
        <dbReference type="ChEBI" id="CHEBI:57540"/>
    </ligand>
</feature>
<dbReference type="RefSeq" id="WP_188516120.1">
    <property type="nucleotide sequence ID" value="NZ_BMES01000001.1"/>
</dbReference>
<dbReference type="GO" id="GO:0003955">
    <property type="term" value="F:NAD(P)H dehydrogenase (quinone) activity"/>
    <property type="evidence" value="ECO:0007669"/>
    <property type="project" value="TreeGrafter"/>
</dbReference>
<sequence length="476" mass="49929">MSDPVLKPDLCVIGAGAAGLSVASVAAAFGVPVVLVERGRMGGECLNVGCVPSKALLAAAEAAEAFRRASPFGIASAKPRVDWPRVRAHVDHVIAAIAPNDSAARYGAMGVQVIRAEARFTDARTLQAGDATVRARRYVIATGSVPAVPPIPGLAETPFLTNDTLFSLPARPDRLLILGGGPVGVEMAQAFRRLGSEVVLVEQGALLGKVDPELTAHLAAALERDGVEIHAETAVESVSSGPQGLVLRLANGRELTGSHLLVATGRRVNTEGLGLEAAGVDVDPSGILVDASLRTRNKRIYGIGDCAGGPHAGDRLTHMANHHAGLVIRNALFRLSGKVEQVAVPRVIYTEPELATVGLDEVEARKRHKTIRVLRWPYAENDRAQAERLTAGEIKVITTASGVILGAGIVGARAGDLVTTWTLAVKKGLSVADLRDLIVPYPTLSEVSKRAAVSFYAGQTRGPMVRRVLSVLRAFG</sequence>
<feature type="binding site" evidence="8">
    <location>
        <position position="305"/>
    </location>
    <ligand>
        <name>NAD(+)</name>
        <dbReference type="ChEBI" id="CHEBI:57540"/>
    </ligand>
</feature>
<dbReference type="GO" id="GO:0016668">
    <property type="term" value="F:oxidoreductase activity, acting on a sulfur group of donors, NAD(P) as acceptor"/>
    <property type="evidence" value="ECO:0007669"/>
    <property type="project" value="InterPro"/>
</dbReference>
<dbReference type="EMBL" id="BMES01000001">
    <property type="protein sequence ID" value="GGH08914.1"/>
    <property type="molecule type" value="Genomic_DNA"/>
</dbReference>
<gene>
    <name evidence="13" type="ORF">GCM10007036_04670</name>
</gene>
<dbReference type="InterPro" id="IPR004099">
    <property type="entry name" value="Pyr_nucl-diS_OxRdtase_dimer"/>
</dbReference>
<evidence type="ECO:0000256" key="1">
    <source>
        <dbReference type="ARBA" id="ARBA00007532"/>
    </source>
</evidence>
<feature type="disulfide bond" description="Redox-active" evidence="9">
    <location>
        <begin position="45"/>
        <end position="50"/>
    </location>
</feature>
<comment type="similarity">
    <text evidence="1 10">Belongs to the class-I pyridine nucleotide-disulfide oxidoreductase family.</text>
</comment>
<dbReference type="GO" id="GO:0050660">
    <property type="term" value="F:flavin adenine dinucleotide binding"/>
    <property type="evidence" value="ECO:0007669"/>
    <property type="project" value="TreeGrafter"/>
</dbReference>
<dbReference type="InterPro" id="IPR016156">
    <property type="entry name" value="FAD/NAD-linked_Rdtase_dimer_sf"/>
</dbReference>
<name>A0A917I4A7_9HYPH</name>
<evidence type="ECO:0000256" key="2">
    <source>
        <dbReference type="ARBA" id="ARBA00022630"/>
    </source>
</evidence>
<evidence type="ECO:0000256" key="7">
    <source>
        <dbReference type="ARBA" id="ARBA00023284"/>
    </source>
</evidence>
<reference evidence="13" key="2">
    <citation type="submission" date="2020-09" db="EMBL/GenBank/DDBJ databases">
        <authorList>
            <person name="Sun Q."/>
            <person name="Zhou Y."/>
        </authorList>
    </citation>
    <scope>NUCLEOTIDE SEQUENCE</scope>
    <source>
        <strain evidence="13">CGMCC 1.12214</strain>
    </source>
</reference>
<comment type="cofactor">
    <cofactor evidence="8">
        <name>FAD</name>
        <dbReference type="ChEBI" id="CHEBI:57692"/>
    </cofactor>
    <text evidence="8">Binds 1 FAD per subunit.</text>
</comment>
<evidence type="ECO:0000256" key="5">
    <source>
        <dbReference type="ARBA" id="ARBA00023002"/>
    </source>
</evidence>
<accession>A0A917I4A7</accession>
<feature type="domain" description="FAD/NAD(P)-binding" evidence="12">
    <location>
        <begin position="9"/>
        <end position="311"/>
    </location>
</feature>